<feature type="compositionally biased region" description="Polar residues" evidence="1">
    <location>
        <begin position="422"/>
        <end position="447"/>
    </location>
</feature>
<dbReference type="AlphaFoldDB" id="A0A1T5GHY5"/>
<keyword evidence="3" id="KW-1185">Reference proteome</keyword>
<proteinExistence type="predicted"/>
<name>A0A1T5GHY5_9SPHI</name>
<organism evidence="2 3">
    <name type="scientific">Sphingobacterium nematocida</name>
    <dbReference type="NCBI Taxonomy" id="1513896"/>
    <lineage>
        <taxon>Bacteria</taxon>
        <taxon>Pseudomonadati</taxon>
        <taxon>Bacteroidota</taxon>
        <taxon>Sphingobacteriia</taxon>
        <taxon>Sphingobacteriales</taxon>
        <taxon>Sphingobacteriaceae</taxon>
        <taxon>Sphingobacterium</taxon>
    </lineage>
</organism>
<feature type="region of interest" description="Disordered" evidence="1">
    <location>
        <begin position="418"/>
        <end position="453"/>
    </location>
</feature>
<dbReference type="Proteomes" id="UP000190150">
    <property type="component" value="Unassembled WGS sequence"/>
</dbReference>
<dbReference type="STRING" id="1513896.SAMN05660841_04090"/>
<evidence type="ECO:0000313" key="3">
    <source>
        <dbReference type="Proteomes" id="UP000190150"/>
    </source>
</evidence>
<dbReference type="EMBL" id="FUZF01000026">
    <property type="protein sequence ID" value="SKC08064.1"/>
    <property type="molecule type" value="Genomic_DNA"/>
</dbReference>
<gene>
    <name evidence="2" type="ORF">SAMN05660841_04090</name>
</gene>
<sequence>MKNIKIIIQRTLTGLEVDYKSSPIKEHELEEVGILYDERNLINQLDCDKVFSVTNTVDFKVYSYIYNRDFDVSKRRGFYAIRLLVPRNLVVSNVFEILKKIDSKYVHYRDRNSLSNLDYTEILNEFESIPLSTNKIIGPVIHKKDAYVFLDKEEDWSKSINAPKFELVHKTYFFDLKDKSCEGSLIESGMIDFKVIQNSIIRMVTIHNPESLLTGLWANETKLDLSNLTSHQFDLFCLTTDKIHYTFQLSNKKELINNNSLILRRPAFKPGPGEGAESNGSLSVWIGVGALLLGAAAGYFGRPFLEEPEPIPMVYNSQENRIETNAPSFDLKISNENSNAFSLKTQTQPLDKYYFVYDPMVPSWKFRIQNDASSKNRILTKTELKTLLNNDTLKVSQFIKELQLYADVVVIDSVKSERLSSETKSIPSTKSNSEKVVTSKSPSVDNSKTIRNE</sequence>
<evidence type="ECO:0000313" key="2">
    <source>
        <dbReference type="EMBL" id="SKC08064.1"/>
    </source>
</evidence>
<evidence type="ECO:0000256" key="1">
    <source>
        <dbReference type="SAM" id="MobiDB-lite"/>
    </source>
</evidence>
<dbReference type="OrthoDB" id="1336151at2"/>
<accession>A0A1T5GHY5</accession>
<protein>
    <submittedName>
        <fullName evidence="2">Uncharacterized protein</fullName>
    </submittedName>
</protein>
<dbReference type="RefSeq" id="WP_139375425.1">
    <property type="nucleotide sequence ID" value="NZ_FUZF01000026.1"/>
</dbReference>
<reference evidence="3" key="1">
    <citation type="submission" date="2017-02" db="EMBL/GenBank/DDBJ databases">
        <authorList>
            <person name="Varghese N."/>
            <person name="Submissions S."/>
        </authorList>
    </citation>
    <scope>NUCLEOTIDE SEQUENCE [LARGE SCALE GENOMIC DNA]</scope>
    <source>
        <strain evidence="3">DSM 24091</strain>
    </source>
</reference>